<reference evidence="2 3" key="1">
    <citation type="submission" date="2018-12" db="EMBL/GenBank/DDBJ databases">
        <authorList>
            <person name="Yu L."/>
        </authorList>
    </citation>
    <scope>NUCLEOTIDE SEQUENCE [LARGE SCALE GENOMIC DNA]</scope>
    <source>
        <strain evidence="2 3">HAW-EB5</strain>
    </source>
</reference>
<dbReference type="CDD" id="cd10146">
    <property type="entry name" value="LabA_like_C"/>
    <property type="match status" value="1"/>
</dbReference>
<dbReference type="Proteomes" id="UP000282060">
    <property type="component" value="Unassembled WGS sequence"/>
</dbReference>
<organism evidence="2 3">
    <name type="scientific">Shewanella atlantica</name>
    <dbReference type="NCBI Taxonomy" id="271099"/>
    <lineage>
        <taxon>Bacteria</taxon>
        <taxon>Pseudomonadati</taxon>
        <taxon>Pseudomonadota</taxon>
        <taxon>Gammaproteobacteria</taxon>
        <taxon>Alteromonadales</taxon>
        <taxon>Shewanellaceae</taxon>
        <taxon>Shewanella</taxon>
    </lineage>
</organism>
<keyword evidence="3" id="KW-1185">Reference proteome</keyword>
<dbReference type="InterPro" id="IPR025605">
    <property type="entry name" value="OST-HTH/LOTUS_dom"/>
</dbReference>
<dbReference type="EMBL" id="RXNV01000002">
    <property type="protein sequence ID" value="RTR33204.1"/>
    <property type="molecule type" value="Genomic_DNA"/>
</dbReference>
<dbReference type="Pfam" id="PF12872">
    <property type="entry name" value="OST-HTH"/>
    <property type="match status" value="1"/>
</dbReference>
<dbReference type="Gene3D" id="3.30.420.610">
    <property type="entry name" value="LOTUS domain-like"/>
    <property type="match status" value="1"/>
</dbReference>
<feature type="domain" description="HTH OST-type" evidence="1">
    <location>
        <begin position="3"/>
        <end position="38"/>
    </location>
</feature>
<dbReference type="InterPro" id="IPR041966">
    <property type="entry name" value="LOTUS-like"/>
</dbReference>
<gene>
    <name evidence="2" type="ORF">EKG39_05505</name>
</gene>
<dbReference type="AlphaFoldDB" id="A0A3S0IIE0"/>
<evidence type="ECO:0000259" key="1">
    <source>
        <dbReference type="Pfam" id="PF12872"/>
    </source>
</evidence>
<name>A0A3S0IIE0_9GAMM</name>
<dbReference type="OrthoDB" id="9783963at2"/>
<accession>A0A3S0IIE0</accession>
<evidence type="ECO:0000313" key="2">
    <source>
        <dbReference type="EMBL" id="RTR33204.1"/>
    </source>
</evidence>
<protein>
    <recommendedName>
        <fullName evidence="1">HTH OST-type domain-containing protein</fullName>
    </recommendedName>
</protein>
<sequence length="58" mass="6693">MLGLIGEQISNQASFDQRNYGYKKLSDLFTAIDLFKSKMTQGLVIWVRDIKRAKQQAK</sequence>
<proteinExistence type="predicted"/>
<comment type="caution">
    <text evidence="2">The sequence shown here is derived from an EMBL/GenBank/DDBJ whole genome shotgun (WGS) entry which is preliminary data.</text>
</comment>
<evidence type="ECO:0000313" key="3">
    <source>
        <dbReference type="Proteomes" id="UP000282060"/>
    </source>
</evidence>